<evidence type="ECO:0000313" key="1">
    <source>
        <dbReference type="EMBL" id="EJW90687.1"/>
    </source>
</evidence>
<protein>
    <submittedName>
        <fullName evidence="1">Uncharacterized protein</fullName>
    </submittedName>
</protein>
<comment type="caution">
    <text evidence="1">The sequence shown here is derived from an EMBL/GenBank/DDBJ whole genome shotgun (WGS) entry which is preliminary data.</text>
</comment>
<organism evidence="1">
    <name type="scientific">gut metagenome</name>
    <dbReference type="NCBI Taxonomy" id="749906"/>
    <lineage>
        <taxon>unclassified sequences</taxon>
        <taxon>metagenomes</taxon>
        <taxon>organismal metagenomes</taxon>
    </lineage>
</organism>
<name>J9FM63_9ZZZZ</name>
<reference evidence="1" key="1">
    <citation type="journal article" date="2012" name="PLoS ONE">
        <title>Gene sets for utilization of primary and secondary nutrition supplies in the distal gut of endangered iberian lynx.</title>
        <authorList>
            <person name="Alcaide M."/>
            <person name="Messina E."/>
            <person name="Richter M."/>
            <person name="Bargiela R."/>
            <person name="Peplies J."/>
            <person name="Huws S.A."/>
            <person name="Newbold C.J."/>
            <person name="Golyshin P.N."/>
            <person name="Simon M.A."/>
            <person name="Lopez G."/>
            <person name="Yakimov M.M."/>
            <person name="Ferrer M."/>
        </authorList>
    </citation>
    <scope>NUCLEOTIDE SEQUENCE</scope>
</reference>
<gene>
    <name evidence="1" type="ORF">EVA_21206</name>
</gene>
<sequence length="64" mass="7565">MLLRLSSFLKFSQNLKRHEDDSSSIPPFDIYLPYIHKALRYCQIWCGLLLFYPCQGNARSQRKG</sequence>
<proteinExistence type="predicted"/>
<dbReference type="EMBL" id="AMCI01008671">
    <property type="protein sequence ID" value="EJW90687.1"/>
    <property type="molecule type" value="Genomic_DNA"/>
</dbReference>
<accession>J9FM63</accession>
<dbReference type="AlphaFoldDB" id="J9FM63"/>